<dbReference type="EMBL" id="CAJPDQ010000031">
    <property type="protein sequence ID" value="CAF9929001.1"/>
    <property type="molecule type" value="Genomic_DNA"/>
</dbReference>
<protein>
    <submittedName>
        <fullName evidence="1">Uncharacterized protein</fullName>
    </submittedName>
</protein>
<proteinExistence type="predicted"/>
<dbReference type="OrthoDB" id="2418081at2759"/>
<organism evidence="1 2">
    <name type="scientific">Gomphillus americanus</name>
    <dbReference type="NCBI Taxonomy" id="1940652"/>
    <lineage>
        <taxon>Eukaryota</taxon>
        <taxon>Fungi</taxon>
        <taxon>Dikarya</taxon>
        <taxon>Ascomycota</taxon>
        <taxon>Pezizomycotina</taxon>
        <taxon>Lecanoromycetes</taxon>
        <taxon>OSLEUM clade</taxon>
        <taxon>Ostropomycetidae</taxon>
        <taxon>Ostropales</taxon>
        <taxon>Graphidaceae</taxon>
        <taxon>Gomphilloideae</taxon>
        <taxon>Gomphillus</taxon>
    </lineage>
</organism>
<accession>A0A8H3FX31</accession>
<keyword evidence="2" id="KW-1185">Reference proteome</keyword>
<reference evidence="1" key="1">
    <citation type="submission" date="2021-03" db="EMBL/GenBank/DDBJ databases">
        <authorList>
            <person name="Tagirdzhanova G."/>
        </authorList>
    </citation>
    <scope>NUCLEOTIDE SEQUENCE</scope>
</reference>
<dbReference type="Proteomes" id="UP000664169">
    <property type="component" value="Unassembled WGS sequence"/>
</dbReference>
<dbReference type="InterPro" id="IPR029058">
    <property type="entry name" value="AB_hydrolase_fold"/>
</dbReference>
<gene>
    <name evidence="1" type="ORF">GOMPHAMPRED_005282</name>
</gene>
<comment type="caution">
    <text evidence="1">The sequence shown here is derived from an EMBL/GenBank/DDBJ whole genome shotgun (WGS) entry which is preliminary data.</text>
</comment>
<sequence length="286" mass="30784">MTLAKEMLFAADFAYTAVRKNGRGDNPANFAPFLLSSPTADGGSFHHILKNVKLVFLGAGILSPWAMGGGEWFEISSLQNPNGNASQQIHGLSEHAKLIQDMIEVEVHTSGIPHEKMVLIGLTAAANRLGAVIGMSGWLATLFRSHQRYLGPSSSSSSLLGTDIVISGGASSAWPSKNMPCRRLQNLCSIADLPPFVSQAKIFPNAQFFLGHGNGPDEKGATRSSERDGEGCSAKAWDLKVVEWVSVIVGSDIGGRRRKRLMISLGFLRRHVGLEVSSEQPPASYW</sequence>
<name>A0A8H3FX31_9LECA</name>
<dbReference type="AlphaFoldDB" id="A0A8H3FX31"/>
<evidence type="ECO:0000313" key="1">
    <source>
        <dbReference type="EMBL" id="CAF9929001.1"/>
    </source>
</evidence>
<dbReference type="Gene3D" id="3.40.50.1820">
    <property type="entry name" value="alpha/beta hydrolase"/>
    <property type="match status" value="1"/>
</dbReference>
<evidence type="ECO:0000313" key="2">
    <source>
        <dbReference type="Proteomes" id="UP000664169"/>
    </source>
</evidence>